<feature type="compositionally biased region" description="Low complexity" evidence="6">
    <location>
        <begin position="1710"/>
        <end position="1719"/>
    </location>
</feature>
<feature type="domain" description="C2H2-type" evidence="7">
    <location>
        <begin position="330"/>
        <end position="357"/>
    </location>
</feature>
<feature type="compositionally biased region" description="Polar residues" evidence="6">
    <location>
        <begin position="1239"/>
        <end position="1257"/>
    </location>
</feature>
<protein>
    <recommendedName>
        <fullName evidence="7">C2H2-type domain-containing protein</fullName>
    </recommendedName>
</protein>
<feature type="domain" description="C2H2-type" evidence="7">
    <location>
        <begin position="358"/>
        <end position="388"/>
    </location>
</feature>
<feature type="region of interest" description="Disordered" evidence="6">
    <location>
        <begin position="729"/>
        <end position="748"/>
    </location>
</feature>
<name>A0AA85IN49_TRIRE</name>
<dbReference type="GO" id="GO:0005634">
    <property type="term" value="C:nucleus"/>
    <property type="evidence" value="ECO:0007669"/>
    <property type="project" value="UniProtKB-ARBA"/>
</dbReference>
<feature type="region of interest" description="Disordered" evidence="6">
    <location>
        <begin position="933"/>
        <end position="961"/>
    </location>
</feature>
<feature type="compositionally biased region" description="Low complexity" evidence="6">
    <location>
        <begin position="1686"/>
        <end position="1700"/>
    </location>
</feature>
<feature type="compositionally biased region" description="Low complexity" evidence="6">
    <location>
        <begin position="143"/>
        <end position="163"/>
    </location>
</feature>
<feature type="compositionally biased region" description="Low complexity" evidence="6">
    <location>
        <begin position="1786"/>
        <end position="1799"/>
    </location>
</feature>
<feature type="compositionally biased region" description="Polar residues" evidence="6">
    <location>
        <begin position="1626"/>
        <end position="1648"/>
    </location>
</feature>
<feature type="compositionally biased region" description="Polar residues" evidence="6">
    <location>
        <begin position="1100"/>
        <end position="1114"/>
    </location>
</feature>
<dbReference type="PANTHER" id="PTHR19818">
    <property type="entry name" value="ZINC FINGER PROTEIN ZIC AND GLI"/>
    <property type="match status" value="1"/>
</dbReference>
<feature type="compositionally biased region" description="Low complexity" evidence="6">
    <location>
        <begin position="1504"/>
        <end position="1517"/>
    </location>
</feature>
<feature type="region of interest" description="Disordered" evidence="6">
    <location>
        <begin position="1622"/>
        <end position="1648"/>
    </location>
</feature>
<dbReference type="GO" id="GO:0045944">
    <property type="term" value="P:positive regulation of transcription by RNA polymerase II"/>
    <property type="evidence" value="ECO:0007669"/>
    <property type="project" value="UniProtKB-ARBA"/>
</dbReference>
<dbReference type="Pfam" id="PF00096">
    <property type="entry name" value="zf-C2H2"/>
    <property type="match status" value="3"/>
</dbReference>
<keyword evidence="8" id="KW-1185">Reference proteome</keyword>
<dbReference type="SMART" id="SM00355">
    <property type="entry name" value="ZnF_C2H2"/>
    <property type="match status" value="8"/>
</dbReference>
<dbReference type="InterPro" id="IPR036236">
    <property type="entry name" value="Znf_C2H2_sf"/>
</dbReference>
<keyword evidence="1" id="KW-0479">Metal-binding</keyword>
<evidence type="ECO:0000256" key="6">
    <source>
        <dbReference type="SAM" id="MobiDB-lite"/>
    </source>
</evidence>
<feature type="compositionally biased region" description="Low complexity" evidence="6">
    <location>
        <begin position="1439"/>
        <end position="1461"/>
    </location>
</feature>
<feature type="compositionally biased region" description="Polar residues" evidence="6">
    <location>
        <begin position="105"/>
        <end position="115"/>
    </location>
</feature>
<feature type="region of interest" description="Disordered" evidence="6">
    <location>
        <begin position="976"/>
        <end position="1008"/>
    </location>
</feature>
<feature type="compositionally biased region" description="Low complexity" evidence="6">
    <location>
        <begin position="988"/>
        <end position="1000"/>
    </location>
</feature>
<feature type="region of interest" description="Disordered" evidence="6">
    <location>
        <begin position="1087"/>
        <end position="1114"/>
    </location>
</feature>
<dbReference type="WBParaSite" id="TREG1_107340.1">
    <property type="protein sequence ID" value="TREG1_107340.1"/>
    <property type="gene ID" value="TREG1_107340"/>
</dbReference>
<feature type="compositionally biased region" description="Polar residues" evidence="6">
    <location>
        <begin position="1826"/>
        <end position="1845"/>
    </location>
</feature>
<feature type="domain" description="C2H2-type" evidence="7">
    <location>
        <begin position="241"/>
        <end position="268"/>
    </location>
</feature>
<evidence type="ECO:0000313" key="9">
    <source>
        <dbReference type="WBParaSite" id="TREG1_107340.1"/>
    </source>
</evidence>
<dbReference type="GO" id="GO:0000981">
    <property type="term" value="F:DNA-binding transcription factor activity, RNA polymerase II-specific"/>
    <property type="evidence" value="ECO:0007669"/>
    <property type="project" value="TreeGrafter"/>
</dbReference>
<feature type="region of interest" description="Disordered" evidence="6">
    <location>
        <begin position="1501"/>
        <end position="1564"/>
    </location>
</feature>
<evidence type="ECO:0000256" key="1">
    <source>
        <dbReference type="ARBA" id="ARBA00022723"/>
    </source>
</evidence>
<dbReference type="SUPFAM" id="SSF57667">
    <property type="entry name" value="beta-beta-alpha zinc fingers"/>
    <property type="match status" value="3"/>
</dbReference>
<feature type="compositionally biased region" description="Low complexity" evidence="6">
    <location>
        <begin position="947"/>
        <end position="961"/>
    </location>
</feature>
<feature type="region of interest" description="Disordered" evidence="6">
    <location>
        <begin position="1434"/>
        <end position="1469"/>
    </location>
</feature>
<feature type="compositionally biased region" description="Basic and acidic residues" evidence="6">
    <location>
        <begin position="1258"/>
        <end position="1267"/>
    </location>
</feature>
<reference evidence="8" key="1">
    <citation type="submission" date="2022-06" db="EMBL/GenBank/DDBJ databases">
        <authorList>
            <person name="Berger JAMES D."/>
            <person name="Berger JAMES D."/>
        </authorList>
    </citation>
    <scope>NUCLEOTIDE SEQUENCE [LARGE SCALE GENOMIC DNA]</scope>
</reference>
<feature type="region of interest" description="Disordered" evidence="6">
    <location>
        <begin position="1786"/>
        <end position="1882"/>
    </location>
</feature>
<feature type="domain" description="C2H2-type" evidence="7">
    <location>
        <begin position="390"/>
        <end position="419"/>
    </location>
</feature>
<dbReference type="PROSITE" id="PS50157">
    <property type="entry name" value="ZINC_FINGER_C2H2_2"/>
    <property type="match status" value="5"/>
</dbReference>
<evidence type="ECO:0000259" key="7">
    <source>
        <dbReference type="PROSITE" id="PS50157"/>
    </source>
</evidence>
<evidence type="ECO:0000313" key="8">
    <source>
        <dbReference type="Proteomes" id="UP000050795"/>
    </source>
</evidence>
<sequence length="1907" mass="210995">MSSIATSGVVPSETVGNIAEGTNSTLVQKPHKNIQDYESDSESDTSTDIEDDSSDDDKRLADNPILKERLKQLDRYATPIKHHTHSPVQIIDQHSIPGIYATNVPPDNTPNNGSLSIHGKSSGPSELMDSSLTPPEYRSRQFSAAESPTPCSSSASLSTSITSKHNLSPPNTILGTSTNVSGPILQHEIPDVSVYAHSSNSLSCKSSEIPSTYTYGPSLNSSSLIHSTDVCYNEVGDNQACVCEVCHVVYANRSSLRSHMKKHLNQSIKRHQCDQCPYSTQYGKNLFKHIESMHTVDSCQEFRCEGCTRSFTNEDLLRDHDCIVTQYNTYRCSECGRVFKTKLRLKYHADVHNPRKPYVCDIDGCDRAFRTPKYLKNHRDEFHRMHPKNYACPVGQCDLIFHRKTHLKRHIATHDDSEKKYQCQWPNCQRRFCTEETLNLHHSKHTGEKPFNCSLCLYNCYDKPSLNEHYQVNHAKDANFAYNFKDLIHRIPSTTTHSSQHLSETHGYRGSCGEGDTRAFVARTSTPVSTVRHRMADILDSCTPDIPGPLDAEINGILDSLDKESDLPDLFGNGTLEMNRSGAEQNFTNNTNLNSIIQASPYRQNSQSSCLAATLPPSSSVNSVNAESGTSESSLTSLLPNILSELQRAELSGSNEEFEKVKSHVLSVLPTFVIGDKLSTQINEIVDEVNDALLDQPLHVIRAAFYTTRPFNREELYMIDLLEQQMLSESSLTAPNPPRRRGRRPKLQQQLQPYLQRIFSLESGAAESMASQLVNASQKEKYINHYGYYNRSTGFGRGRGRGKSGKHPLSNVKPPSDGLMSKNNPYSQSVYHNSEGLNMCSNGVVKRGRTDSCTQGEYCIEQISDDMPSSNFPNDINSAEQYHTRPGVMHALNHPNDLRTTHTSMFLNSCNYSSARFHCPSEMNRLDMSRISRNSNDDELNESEDGTPTIITTNNYNSNNMTHQFMYNQSRTLTDHEDHKGRDYDMQNDTQNNHNNSNRKNSSHNEKDFMNQDTIGEMLEDLGVIVQKIGERAVARKHQHHAEGQPLNLSDFGGGGRQPCDSMNNRQFFNRNEANSHSIQLPSMATLASGGSVDTPPSVEENSSIPGSVSNPETPHLSTASYHALSSLKSFNAYSQIGISLADGTKNTVPGSTSASISNTSQAGYNSLTNNYHRTAPIWSCESMCFSSTRGDELRKSDQTHITNNNFNPQTRNSQSTRDYSNKPNGDMNQSYYPKDLSTRVQSFGSRSDSTIHQSQHSPKDFTRSESNDPNFNDIISGSLMNHHPAHLPPKDSSGSQISTAEAVDHLRSLSALGAKYTACLEMQEESRYQSNQRLFPEDYAYNQSQIHSSDASLRRNPTEQGGGESLFSSQMSHNSGRIPTSNILGYNMPSALNNLLYSGQKPNEYAVSLSRLTGNGSSRDNPMNADITTTMAAPTNCASGSSNSSSSSSNTTHNDADSSSAVRSSGFGNHNSDAFGTLRNYSSAASVAAAYHQQLSSPRCAINNNNSNSNNSMNRSDLSGHNSYASNPTPSSSGSSSSSSASGSLTHSSSTASSSSPPLSVRSSLQELYQHHHHQQQQQQSTVRPPIQEVTTRQLLSEAAATAVYAHGLGRCDGQGFNGLPVIPSGQQGDNTDALQRSNNQYTGFPFSSNQYRYQSFDNNQYTTTQSSVSVSNNRLVSEQQLSHNNNSSTTEYSSNSNYVEHNPDGRSTTTPTTIANTNTSLRDNYSLYPSHHLRQGSAAMQNTLGNSRSMVEHAQANNTATASQQLAHSIHEVSGLAAAYAYHQYHHQQQQQHQQAQVTPTNRQHQLPQPQAIPQPPPPPSAHTHYQNLLGQTNRPYNTTGTGQLDEENLSSHQHSRELTVPHHNNNNNTHPVHSSERHDPKSAYLAETYRNAQHITTTPGRFFF</sequence>
<accession>A0AA85IN49</accession>
<dbReference type="Gene3D" id="3.30.160.60">
    <property type="entry name" value="Classic Zinc Finger"/>
    <property type="match status" value="5"/>
</dbReference>
<feature type="domain" description="C2H2-type" evidence="7">
    <location>
        <begin position="421"/>
        <end position="450"/>
    </location>
</feature>
<feature type="compositionally biased region" description="Basic and acidic residues" evidence="6">
    <location>
        <begin position="56"/>
        <end position="65"/>
    </location>
</feature>
<feature type="region of interest" description="Disordered" evidence="6">
    <location>
        <begin position="99"/>
        <end position="174"/>
    </location>
</feature>
<feature type="compositionally biased region" description="Polar residues" evidence="6">
    <location>
        <begin position="164"/>
        <end position="174"/>
    </location>
</feature>
<keyword evidence="3 5" id="KW-0863">Zinc-finger</keyword>
<proteinExistence type="predicted"/>
<feature type="compositionally biased region" description="Low complexity" evidence="6">
    <location>
        <begin position="1864"/>
        <end position="1875"/>
    </location>
</feature>
<feature type="compositionally biased region" description="Basic and acidic residues" evidence="6">
    <location>
        <begin position="976"/>
        <end position="985"/>
    </location>
</feature>
<dbReference type="GO" id="GO:0008270">
    <property type="term" value="F:zinc ion binding"/>
    <property type="evidence" value="ECO:0007669"/>
    <property type="project" value="UniProtKB-KW"/>
</dbReference>
<reference evidence="9" key="2">
    <citation type="submission" date="2023-11" db="UniProtKB">
        <authorList>
            <consortium name="WormBaseParasite"/>
        </authorList>
    </citation>
    <scope>IDENTIFICATION</scope>
</reference>
<dbReference type="InterPro" id="IPR013087">
    <property type="entry name" value="Znf_C2H2_type"/>
</dbReference>
<dbReference type="InterPro" id="IPR050329">
    <property type="entry name" value="GLI_C2H2-zinc-finger"/>
</dbReference>
<feature type="compositionally biased region" description="Polar residues" evidence="6">
    <location>
        <begin position="1268"/>
        <end position="1280"/>
    </location>
</feature>
<feature type="region of interest" description="Disordered" evidence="6">
    <location>
        <begin position="1681"/>
        <end position="1719"/>
    </location>
</feature>
<keyword evidence="4" id="KW-0862">Zinc</keyword>
<dbReference type="Proteomes" id="UP000050795">
    <property type="component" value="Unassembled WGS sequence"/>
</dbReference>
<feature type="compositionally biased region" description="Pro residues" evidence="6">
    <location>
        <begin position="1813"/>
        <end position="1823"/>
    </location>
</feature>
<keyword evidence="2" id="KW-0677">Repeat</keyword>
<feature type="region of interest" description="Disordered" evidence="6">
    <location>
        <begin position="794"/>
        <end position="822"/>
    </location>
</feature>
<feature type="compositionally biased region" description="Polar residues" evidence="6">
    <location>
        <begin position="122"/>
        <end position="133"/>
    </location>
</feature>
<feature type="region of interest" description="Disordered" evidence="6">
    <location>
        <begin position="1"/>
        <end position="65"/>
    </location>
</feature>
<dbReference type="PROSITE" id="PS00028">
    <property type="entry name" value="ZINC_FINGER_C2H2_1"/>
    <property type="match status" value="6"/>
</dbReference>
<feature type="compositionally biased region" description="Polar residues" evidence="6">
    <location>
        <begin position="1200"/>
        <end position="1232"/>
    </location>
</feature>
<dbReference type="PANTHER" id="PTHR19818:SF139">
    <property type="entry name" value="PAIR-RULE PROTEIN ODD-PAIRED"/>
    <property type="match status" value="1"/>
</dbReference>
<evidence type="ECO:0000256" key="3">
    <source>
        <dbReference type="ARBA" id="ARBA00022771"/>
    </source>
</evidence>
<evidence type="ECO:0000256" key="4">
    <source>
        <dbReference type="ARBA" id="ARBA00022833"/>
    </source>
</evidence>
<organism evidence="8 9">
    <name type="scientific">Trichobilharzia regenti</name>
    <name type="common">Nasal bird schistosome</name>
    <dbReference type="NCBI Taxonomy" id="157069"/>
    <lineage>
        <taxon>Eukaryota</taxon>
        <taxon>Metazoa</taxon>
        <taxon>Spiralia</taxon>
        <taxon>Lophotrochozoa</taxon>
        <taxon>Platyhelminthes</taxon>
        <taxon>Trematoda</taxon>
        <taxon>Digenea</taxon>
        <taxon>Strigeidida</taxon>
        <taxon>Schistosomatoidea</taxon>
        <taxon>Schistosomatidae</taxon>
        <taxon>Trichobilharzia</taxon>
    </lineage>
</organism>
<feature type="region of interest" description="Disordered" evidence="6">
    <location>
        <begin position="1348"/>
        <end position="1375"/>
    </location>
</feature>
<feature type="compositionally biased region" description="Acidic residues" evidence="6">
    <location>
        <begin position="37"/>
        <end position="55"/>
    </location>
</feature>
<feature type="region of interest" description="Disordered" evidence="6">
    <location>
        <begin position="1197"/>
        <end position="1297"/>
    </location>
</feature>
<feature type="region of interest" description="Disordered" evidence="6">
    <location>
        <begin position="1036"/>
        <end position="1065"/>
    </location>
</feature>
<dbReference type="GO" id="GO:0000978">
    <property type="term" value="F:RNA polymerase II cis-regulatory region sequence-specific DNA binding"/>
    <property type="evidence" value="ECO:0007669"/>
    <property type="project" value="TreeGrafter"/>
</dbReference>
<feature type="compositionally biased region" description="Low complexity" evidence="6">
    <location>
        <begin position="1524"/>
        <end position="1564"/>
    </location>
</feature>
<evidence type="ECO:0000256" key="5">
    <source>
        <dbReference type="PROSITE-ProRule" id="PRU00042"/>
    </source>
</evidence>
<evidence type="ECO:0000256" key="2">
    <source>
        <dbReference type="ARBA" id="ARBA00022737"/>
    </source>
</evidence>